<proteinExistence type="predicted"/>
<reference evidence="3" key="1">
    <citation type="submission" date="2017-06" db="EMBL/GenBank/DDBJ databases">
        <authorList>
            <person name="Varghese N."/>
            <person name="Submissions S."/>
        </authorList>
    </citation>
    <scope>NUCLEOTIDE SEQUENCE [LARGE SCALE GENOMIC DNA]</scope>
    <source>
        <strain evidence="3">NKM1</strain>
    </source>
</reference>
<name>A0A239JU13_9BACT</name>
<accession>A0A239JU13</accession>
<evidence type="ECO:0000313" key="2">
    <source>
        <dbReference type="EMBL" id="SNT09199.1"/>
    </source>
</evidence>
<keyword evidence="1" id="KW-0812">Transmembrane</keyword>
<evidence type="ECO:0000256" key="1">
    <source>
        <dbReference type="SAM" id="Phobius"/>
    </source>
</evidence>
<evidence type="ECO:0000313" key="3">
    <source>
        <dbReference type="Proteomes" id="UP000198432"/>
    </source>
</evidence>
<gene>
    <name evidence="2" type="ORF">SAMN06296052_12377</name>
</gene>
<dbReference type="AlphaFoldDB" id="A0A239JU13"/>
<keyword evidence="1" id="KW-1133">Transmembrane helix</keyword>
<organism evidence="2 3">
    <name type="scientific">Pontibacter ummariensis</name>
    <dbReference type="NCBI Taxonomy" id="1610492"/>
    <lineage>
        <taxon>Bacteria</taxon>
        <taxon>Pseudomonadati</taxon>
        <taxon>Bacteroidota</taxon>
        <taxon>Cytophagia</taxon>
        <taxon>Cytophagales</taxon>
        <taxon>Hymenobacteraceae</taxon>
        <taxon>Pontibacter</taxon>
    </lineage>
</organism>
<keyword evidence="1" id="KW-0472">Membrane</keyword>
<sequence length="116" mass="12810">MSGQETIAKQLRLPLIGLAFVLLFAFQVKGAVHFFSAPLGAGYVYHQEDEQQQNLWQVEENSSRDGLVSDWQLSLAAALVVCLLLSFFPDDDVAKPLTAYPPLLSRNFCCIVPKGP</sequence>
<protein>
    <submittedName>
        <fullName evidence="2">Uncharacterized protein</fullName>
    </submittedName>
</protein>
<keyword evidence="3" id="KW-1185">Reference proteome</keyword>
<dbReference type="Proteomes" id="UP000198432">
    <property type="component" value="Unassembled WGS sequence"/>
</dbReference>
<dbReference type="EMBL" id="FZOQ01000023">
    <property type="protein sequence ID" value="SNT09199.1"/>
    <property type="molecule type" value="Genomic_DNA"/>
</dbReference>
<feature type="transmembrane region" description="Helical" evidence="1">
    <location>
        <begin position="71"/>
        <end position="88"/>
    </location>
</feature>
<dbReference type="RefSeq" id="WP_144266352.1">
    <property type="nucleotide sequence ID" value="NZ_FZOQ01000023.1"/>
</dbReference>